<organism evidence="9">
    <name type="scientific">hydrothermal vent metagenome</name>
    <dbReference type="NCBI Taxonomy" id="652676"/>
    <lineage>
        <taxon>unclassified sequences</taxon>
        <taxon>metagenomes</taxon>
        <taxon>ecological metagenomes</taxon>
    </lineage>
</organism>
<dbReference type="SMART" id="SM00014">
    <property type="entry name" value="acidPPc"/>
    <property type="match status" value="1"/>
</dbReference>
<evidence type="ECO:0000256" key="2">
    <source>
        <dbReference type="ARBA" id="ARBA00022475"/>
    </source>
</evidence>
<keyword evidence="6 7" id="KW-0472">Membrane</keyword>
<protein>
    <recommendedName>
        <fullName evidence="8">Phosphatidic acid phosphatase type 2/haloperoxidase domain-containing protein</fullName>
    </recommendedName>
</protein>
<dbReference type="PANTHER" id="PTHR14969">
    <property type="entry name" value="SPHINGOSINE-1-PHOSPHATE PHOSPHOHYDROLASE"/>
    <property type="match status" value="1"/>
</dbReference>
<keyword evidence="2" id="KW-1003">Cell membrane</keyword>
<dbReference type="GO" id="GO:0016787">
    <property type="term" value="F:hydrolase activity"/>
    <property type="evidence" value="ECO:0007669"/>
    <property type="project" value="UniProtKB-KW"/>
</dbReference>
<feature type="transmembrane region" description="Helical" evidence="7">
    <location>
        <begin position="129"/>
        <end position="149"/>
    </location>
</feature>
<sequence length="182" mass="20068">MALNHIDALQTLMDWDVSLCQRISGFLQRYRLLTRLFQVASRLGDGVFWYLLILALPLWDPDQGLKASGHMLAVSLVCLFAYRWLKRKTRRPRPFQRHPGVHLAAMPLDAYSFPSGHTLHAVAFTTVALSYYGELAILLLPFTLLVALSRPALGLHYPSDVLAGATLGGSVAGLSLPLVGAM</sequence>
<dbReference type="InterPro" id="IPR036938">
    <property type="entry name" value="PAP2/HPO_sf"/>
</dbReference>
<feature type="transmembrane region" description="Helical" evidence="7">
    <location>
        <begin position="161"/>
        <end position="181"/>
    </location>
</feature>
<comment type="subcellular location">
    <subcellularLocation>
        <location evidence="1">Cell membrane</location>
        <topology evidence="1">Multi-pass membrane protein</topology>
    </subcellularLocation>
</comment>
<keyword evidence="5 7" id="KW-1133">Transmembrane helix</keyword>
<evidence type="ECO:0000259" key="8">
    <source>
        <dbReference type="SMART" id="SM00014"/>
    </source>
</evidence>
<evidence type="ECO:0000256" key="6">
    <source>
        <dbReference type="ARBA" id="ARBA00023136"/>
    </source>
</evidence>
<keyword evidence="3 7" id="KW-0812">Transmembrane</keyword>
<proteinExistence type="predicted"/>
<feature type="transmembrane region" description="Helical" evidence="7">
    <location>
        <begin position="39"/>
        <end position="59"/>
    </location>
</feature>
<evidence type="ECO:0000256" key="3">
    <source>
        <dbReference type="ARBA" id="ARBA00022692"/>
    </source>
</evidence>
<evidence type="ECO:0000256" key="5">
    <source>
        <dbReference type="ARBA" id="ARBA00022989"/>
    </source>
</evidence>
<feature type="domain" description="Phosphatidic acid phosphatase type 2/haloperoxidase" evidence="8">
    <location>
        <begin position="68"/>
        <end position="176"/>
    </location>
</feature>
<gene>
    <name evidence="9" type="ORF">MNBD_GAMMA14-1981</name>
</gene>
<evidence type="ECO:0000256" key="1">
    <source>
        <dbReference type="ARBA" id="ARBA00004651"/>
    </source>
</evidence>
<dbReference type="SUPFAM" id="SSF48317">
    <property type="entry name" value="Acid phosphatase/Vanadium-dependent haloperoxidase"/>
    <property type="match status" value="1"/>
</dbReference>
<dbReference type="GO" id="GO:0005886">
    <property type="term" value="C:plasma membrane"/>
    <property type="evidence" value="ECO:0007669"/>
    <property type="project" value="UniProtKB-SubCell"/>
</dbReference>
<dbReference type="CDD" id="cd01610">
    <property type="entry name" value="PAP2_like"/>
    <property type="match status" value="1"/>
</dbReference>
<accession>A0A3B0Z101</accession>
<dbReference type="PANTHER" id="PTHR14969:SF62">
    <property type="entry name" value="DECAPRENYLPHOSPHORYL-5-PHOSPHORIBOSE PHOSPHATASE RV3807C-RELATED"/>
    <property type="match status" value="1"/>
</dbReference>
<evidence type="ECO:0000313" key="9">
    <source>
        <dbReference type="EMBL" id="VAW74944.1"/>
    </source>
</evidence>
<dbReference type="AlphaFoldDB" id="A0A3B0Z101"/>
<dbReference type="EMBL" id="UOFM01000115">
    <property type="protein sequence ID" value="VAW74944.1"/>
    <property type="molecule type" value="Genomic_DNA"/>
</dbReference>
<reference evidence="9" key="1">
    <citation type="submission" date="2018-06" db="EMBL/GenBank/DDBJ databases">
        <authorList>
            <person name="Zhirakovskaya E."/>
        </authorList>
    </citation>
    <scope>NUCLEOTIDE SEQUENCE</scope>
</reference>
<evidence type="ECO:0000256" key="4">
    <source>
        <dbReference type="ARBA" id="ARBA00022801"/>
    </source>
</evidence>
<dbReference type="Pfam" id="PF01569">
    <property type="entry name" value="PAP2"/>
    <property type="match status" value="1"/>
</dbReference>
<feature type="transmembrane region" description="Helical" evidence="7">
    <location>
        <begin position="65"/>
        <end position="85"/>
    </location>
</feature>
<dbReference type="InterPro" id="IPR000326">
    <property type="entry name" value="PAP2/HPO"/>
</dbReference>
<evidence type="ECO:0000256" key="7">
    <source>
        <dbReference type="SAM" id="Phobius"/>
    </source>
</evidence>
<keyword evidence="4" id="KW-0378">Hydrolase</keyword>
<dbReference type="Gene3D" id="1.20.144.10">
    <property type="entry name" value="Phosphatidic acid phosphatase type 2/haloperoxidase"/>
    <property type="match status" value="1"/>
</dbReference>
<name>A0A3B0Z101_9ZZZZ</name>